<evidence type="ECO:0000256" key="1">
    <source>
        <dbReference type="ARBA" id="ARBA00001947"/>
    </source>
</evidence>
<keyword evidence="6" id="KW-0378">Hydrolase</keyword>
<dbReference type="PANTHER" id="PTHR37425">
    <property type="match status" value="1"/>
</dbReference>
<comment type="cofactor">
    <cofactor evidence="1">
        <name>Zn(2+)</name>
        <dbReference type="ChEBI" id="CHEBI:29105"/>
    </cofactor>
</comment>
<dbReference type="GO" id="GO:0008237">
    <property type="term" value="F:metallopeptidase activity"/>
    <property type="evidence" value="ECO:0007669"/>
    <property type="project" value="UniProtKB-KW"/>
</dbReference>
<evidence type="ECO:0000256" key="8">
    <source>
        <dbReference type="ARBA" id="ARBA00023049"/>
    </source>
</evidence>
<evidence type="ECO:0000256" key="10">
    <source>
        <dbReference type="ARBA" id="ARBA00093448"/>
    </source>
</evidence>
<dbReference type="CDD" id="cd14844">
    <property type="entry name" value="Zn-DD-carboxypeptidase_like"/>
    <property type="match status" value="1"/>
</dbReference>
<sequence length="589" mass="62335">MAKAETRTLKIYHLHTHEKEEIAYKKDGRYIPDGLKRLNWILRDWRKEKPVNMDPRLLDLIWEAYRQSGSRAYINVVCGYRSAETNGMLRSRTSGVAKESQHMLGKAMDFYLPDVSLAKLRAIGLKMQIGGVGYYPTSGSPFVHFDVGNVRHWPRMNRRELLAVFPNGNTVHVPSDGKPLPGYEQALASYKARKGASSIEVANAGAAPAASSSGGGKTLFAMLFGGGGADEEEDNAESDAPAAKPSRVVREAPKPAPVETKPAREETVAVAALAAPPKREVLPNGVPLPIRDTFDTSAPKAPIPPAPLKQDEKAAEAEPTEVAALDLSRIPLPSAAPIRETVAVAEAMKVPVPSAPAAEAMVAALETAPKAEEDVAAKESGQLAYAVPTPRSRPPFASILKDETPARSDTSAALSAIIETAEVETPAAAAPAPSHASAAIAAVTAPAPVLAMAPPPVLTKHADKLVLASLAPPVHKASETVAANPAVIPEGKTGRFKRHSPAESAKAATSETRVVQKAVSDRIRMANLVTDPNTRREVAAMGRPNATVLVRNAPTSVLAAGFTSQPVMTQATYSFAGSAVNFMPMIKVD</sequence>
<dbReference type="Proteomes" id="UP000644699">
    <property type="component" value="Unassembled WGS sequence"/>
</dbReference>
<evidence type="ECO:0000256" key="4">
    <source>
        <dbReference type="ARBA" id="ARBA00022723"/>
    </source>
</evidence>
<dbReference type="Pfam" id="PF05951">
    <property type="entry name" value="Peptidase_M15_2"/>
    <property type="match status" value="1"/>
</dbReference>
<keyword evidence="8" id="KW-0482">Metalloprotease</keyword>
<dbReference type="GO" id="GO:0071555">
    <property type="term" value="P:cell wall organization"/>
    <property type="evidence" value="ECO:0007669"/>
    <property type="project" value="UniProtKB-KW"/>
</dbReference>
<keyword evidence="4" id="KW-0479">Metal-binding</keyword>
<dbReference type="EMBL" id="BMIQ01000001">
    <property type="protein sequence ID" value="GGD95201.1"/>
    <property type="molecule type" value="Genomic_DNA"/>
</dbReference>
<reference evidence="13" key="1">
    <citation type="journal article" date="2014" name="Int. J. Syst. Evol. Microbiol.">
        <title>Complete genome sequence of Corynebacterium casei LMG S-19264T (=DSM 44701T), isolated from a smear-ripened cheese.</title>
        <authorList>
            <consortium name="US DOE Joint Genome Institute (JGI-PGF)"/>
            <person name="Walter F."/>
            <person name="Albersmeier A."/>
            <person name="Kalinowski J."/>
            <person name="Ruckert C."/>
        </authorList>
    </citation>
    <scope>NUCLEOTIDE SEQUENCE</scope>
    <source>
        <strain evidence="13">CGMCC 1.15367</strain>
    </source>
</reference>
<evidence type="ECO:0000256" key="12">
    <source>
        <dbReference type="SAM" id="MobiDB-lite"/>
    </source>
</evidence>
<protein>
    <recommendedName>
        <fullName evidence="11">Murein endopeptidase K</fullName>
    </recommendedName>
</protein>
<name>A0A917E1G0_9HYPH</name>
<dbReference type="Gene3D" id="3.30.1380.10">
    <property type="match status" value="1"/>
</dbReference>
<dbReference type="SUPFAM" id="SSF55166">
    <property type="entry name" value="Hedgehog/DD-peptidase"/>
    <property type="match status" value="1"/>
</dbReference>
<evidence type="ECO:0000313" key="14">
    <source>
        <dbReference type="Proteomes" id="UP000644699"/>
    </source>
</evidence>
<keyword evidence="7" id="KW-0862">Zinc</keyword>
<reference evidence="13" key="2">
    <citation type="submission" date="2020-09" db="EMBL/GenBank/DDBJ databases">
        <authorList>
            <person name="Sun Q."/>
            <person name="Zhou Y."/>
        </authorList>
    </citation>
    <scope>NUCLEOTIDE SEQUENCE</scope>
    <source>
        <strain evidence="13">CGMCC 1.15367</strain>
    </source>
</reference>
<gene>
    <name evidence="13" type="ORF">GCM10011390_12440</name>
</gene>
<organism evidence="13 14">
    <name type="scientific">Aureimonas endophytica</name>
    <dbReference type="NCBI Taxonomy" id="2027858"/>
    <lineage>
        <taxon>Bacteria</taxon>
        <taxon>Pseudomonadati</taxon>
        <taxon>Pseudomonadota</taxon>
        <taxon>Alphaproteobacteria</taxon>
        <taxon>Hyphomicrobiales</taxon>
        <taxon>Aurantimonadaceae</taxon>
        <taxon>Aureimonas</taxon>
    </lineage>
</organism>
<evidence type="ECO:0000256" key="6">
    <source>
        <dbReference type="ARBA" id="ARBA00022801"/>
    </source>
</evidence>
<comment type="pathway">
    <text evidence="2">Cell wall biogenesis; cell wall polysaccharide biosynthesis.</text>
</comment>
<evidence type="ECO:0000256" key="5">
    <source>
        <dbReference type="ARBA" id="ARBA00022729"/>
    </source>
</evidence>
<evidence type="ECO:0000256" key="11">
    <source>
        <dbReference type="ARBA" id="ARBA00093666"/>
    </source>
</evidence>
<keyword evidence="3" id="KW-0645">Protease</keyword>
<evidence type="ECO:0000256" key="9">
    <source>
        <dbReference type="ARBA" id="ARBA00023316"/>
    </source>
</evidence>
<dbReference type="GO" id="GO:0006508">
    <property type="term" value="P:proteolysis"/>
    <property type="evidence" value="ECO:0007669"/>
    <property type="project" value="UniProtKB-KW"/>
</dbReference>
<accession>A0A917E1G0</accession>
<evidence type="ECO:0000256" key="7">
    <source>
        <dbReference type="ARBA" id="ARBA00022833"/>
    </source>
</evidence>
<dbReference type="AlphaFoldDB" id="A0A917E1G0"/>
<dbReference type="GO" id="GO:0046872">
    <property type="term" value="F:metal ion binding"/>
    <property type="evidence" value="ECO:0007669"/>
    <property type="project" value="UniProtKB-KW"/>
</dbReference>
<evidence type="ECO:0000313" key="13">
    <source>
        <dbReference type="EMBL" id="GGD95201.1"/>
    </source>
</evidence>
<feature type="region of interest" description="Disordered" evidence="12">
    <location>
        <begin position="225"/>
        <end position="265"/>
    </location>
</feature>
<evidence type="ECO:0000256" key="2">
    <source>
        <dbReference type="ARBA" id="ARBA00004776"/>
    </source>
</evidence>
<dbReference type="InterPro" id="IPR010275">
    <property type="entry name" value="MepK"/>
</dbReference>
<dbReference type="InterPro" id="IPR009045">
    <property type="entry name" value="Zn_M74/Hedgehog-like"/>
</dbReference>
<keyword evidence="9" id="KW-0961">Cell wall biogenesis/degradation</keyword>
<comment type="similarity">
    <text evidence="10">Belongs to the peptidase M15 family.</text>
</comment>
<dbReference type="PANTHER" id="PTHR37425:SF1">
    <property type="entry name" value="OUTER MEMBRANE PROTEIN"/>
    <property type="match status" value="1"/>
</dbReference>
<keyword evidence="5" id="KW-0732">Signal</keyword>
<comment type="caution">
    <text evidence="13">The sequence shown here is derived from an EMBL/GenBank/DDBJ whole genome shotgun (WGS) entry which is preliminary data.</text>
</comment>
<evidence type="ECO:0000256" key="3">
    <source>
        <dbReference type="ARBA" id="ARBA00022670"/>
    </source>
</evidence>
<proteinExistence type="inferred from homology"/>
<keyword evidence="14" id="KW-1185">Reference proteome</keyword>